<sequence length="100" mass="11775">MLLEAHETTLRAEALEERILRWLEAVEAGLRAQNPQLENEDEDEMLLDTFDKRAQEALNNQEDDEDDEDEDDDEEEEDEDEDEDDDDDDDEDDDSMILEI</sequence>
<dbReference type="RefSeq" id="XP_016245806.1">
    <property type="nucleotide sequence ID" value="XM_016395950.1"/>
</dbReference>
<evidence type="ECO:0000256" key="1">
    <source>
        <dbReference type="SAM" id="MobiDB-lite"/>
    </source>
</evidence>
<protein>
    <submittedName>
        <fullName evidence="2">Uncharacterized protein</fullName>
    </submittedName>
</protein>
<dbReference type="EMBL" id="KN847044">
    <property type="protein sequence ID" value="KIW25590.1"/>
    <property type="molecule type" value="Genomic_DNA"/>
</dbReference>
<feature type="region of interest" description="Disordered" evidence="1">
    <location>
        <begin position="52"/>
        <end position="100"/>
    </location>
</feature>
<dbReference type="GeneID" id="27347950"/>
<name>A0A0D2C559_9EURO</name>
<evidence type="ECO:0000313" key="2">
    <source>
        <dbReference type="EMBL" id="KIW25590.1"/>
    </source>
</evidence>
<dbReference type="HOGENOM" id="CLU_159440_0_0_1"/>
<feature type="compositionally biased region" description="Acidic residues" evidence="1">
    <location>
        <begin position="61"/>
        <end position="100"/>
    </location>
</feature>
<dbReference type="AlphaFoldDB" id="A0A0D2C559"/>
<evidence type="ECO:0000313" key="3">
    <source>
        <dbReference type="Proteomes" id="UP000054466"/>
    </source>
</evidence>
<keyword evidence="3" id="KW-1185">Reference proteome</keyword>
<gene>
    <name evidence="2" type="ORF">PV07_08756</name>
</gene>
<proteinExistence type="predicted"/>
<dbReference type="Proteomes" id="UP000054466">
    <property type="component" value="Unassembled WGS sequence"/>
</dbReference>
<accession>A0A0D2C559</accession>
<dbReference type="VEuPathDB" id="FungiDB:PV07_08756"/>
<organism evidence="2 3">
    <name type="scientific">Cladophialophora immunda</name>
    <dbReference type="NCBI Taxonomy" id="569365"/>
    <lineage>
        <taxon>Eukaryota</taxon>
        <taxon>Fungi</taxon>
        <taxon>Dikarya</taxon>
        <taxon>Ascomycota</taxon>
        <taxon>Pezizomycotina</taxon>
        <taxon>Eurotiomycetes</taxon>
        <taxon>Chaetothyriomycetidae</taxon>
        <taxon>Chaetothyriales</taxon>
        <taxon>Herpotrichiellaceae</taxon>
        <taxon>Cladophialophora</taxon>
    </lineage>
</organism>
<reference evidence="2 3" key="1">
    <citation type="submission" date="2015-01" db="EMBL/GenBank/DDBJ databases">
        <title>The Genome Sequence of Cladophialophora immunda CBS83496.</title>
        <authorList>
            <consortium name="The Broad Institute Genomics Platform"/>
            <person name="Cuomo C."/>
            <person name="de Hoog S."/>
            <person name="Gorbushina A."/>
            <person name="Stielow B."/>
            <person name="Teixiera M."/>
            <person name="Abouelleil A."/>
            <person name="Chapman S.B."/>
            <person name="Priest M."/>
            <person name="Young S.K."/>
            <person name="Wortman J."/>
            <person name="Nusbaum C."/>
            <person name="Birren B."/>
        </authorList>
    </citation>
    <scope>NUCLEOTIDE SEQUENCE [LARGE SCALE GENOMIC DNA]</scope>
    <source>
        <strain evidence="2 3">CBS 83496</strain>
    </source>
</reference>